<keyword evidence="3" id="KW-1185">Reference proteome</keyword>
<accession>A0A497XQU8</accession>
<dbReference type="EMBL" id="RCCJ01000001">
    <property type="protein sequence ID" value="RLJ71367.1"/>
    <property type="molecule type" value="Genomic_DNA"/>
</dbReference>
<dbReference type="OrthoDB" id="14720at2"/>
<name>A0A497XQU8_9AQUI</name>
<reference evidence="2 3" key="1">
    <citation type="submission" date="2018-10" db="EMBL/GenBank/DDBJ databases">
        <title>Genomic Encyclopedia of Archaeal and Bacterial Type Strains, Phase II (KMG-II): from individual species to whole genera.</title>
        <authorList>
            <person name="Goeker M."/>
        </authorList>
    </citation>
    <scope>NUCLEOTIDE SEQUENCE [LARGE SCALE GENOMIC DNA]</scope>
    <source>
        <strain evidence="2 3">DSM 16510</strain>
    </source>
</reference>
<comment type="caution">
    <text evidence="2">The sequence shown here is derived from an EMBL/GenBank/DDBJ whole genome shotgun (WGS) entry which is preliminary data.</text>
</comment>
<proteinExistence type="predicted"/>
<gene>
    <name evidence="2" type="ORF">BCF55_1667</name>
</gene>
<keyword evidence="1" id="KW-1133">Transmembrane helix</keyword>
<dbReference type="Proteomes" id="UP000267841">
    <property type="component" value="Unassembled WGS sequence"/>
</dbReference>
<evidence type="ECO:0000313" key="3">
    <source>
        <dbReference type="Proteomes" id="UP000267841"/>
    </source>
</evidence>
<keyword evidence="1" id="KW-0812">Transmembrane</keyword>
<keyword evidence="1" id="KW-0472">Membrane</keyword>
<evidence type="ECO:0000256" key="1">
    <source>
        <dbReference type="SAM" id="Phobius"/>
    </source>
</evidence>
<protein>
    <submittedName>
        <fullName evidence="2">Uncharacterized protein</fullName>
    </submittedName>
</protein>
<sequence length="125" mass="14672">MEALNNIIKLINEPLVQFFLWVAVLFIIASIFVDRRLSFWISSVGATYFWTKSQDPKVALKAWLIVLTVFVIILVLKYIFNLNVVLLLKGRKRCPMCYEEAHRKAKVCPYCHYQFVDEVKEKVQS</sequence>
<feature type="transmembrane region" description="Helical" evidence="1">
    <location>
        <begin position="15"/>
        <end position="33"/>
    </location>
</feature>
<organism evidence="2 3">
    <name type="scientific">Hydrogenivirga caldilitoris</name>
    <dbReference type="NCBI Taxonomy" id="246264"/>
    <lineage>
        <taxon>Bacteria</taxon>
        <taxon>Pseudomonadati</taxon>
        <taxon>Aquificota</taxon>
        <taxon>Aquificia</taxon>
        <taxon>Aquificales</taxon>
        <taxon>Aquificaceae</taxon>
        <taxon>Hydrogenivirga</taxon>
    </lineage>
</organism>
<evidence type="ECO:0000313" key="2">
    <source>
        <dbReference type="EMBL" id="RLJ71367.1"/>
    </source>
</evidence>
<dbReference type="AlphaFoldDB" id="A0A497XQU8"/>
<feature type="transmembrane region" description="Helical" evidence="1">
    <location>
        <begin position="62"/>
        <end position="88"/>
    </location>
</feature>
<dbReference type="RefSeq" id="WP_121012676.1">
    <property type="nucleotide sequence ID" value="NZ_RCCJ01000001.1"/>
</dbReference>